<reference evidence="2 3" key="1">
    <citation type="submission" date="2019-03" db="EMBL/GenBank/DDBJ databases">
        <title>Lake Tanganyika Metagenome-Assembled Genomes (MAGs).</title>
        <authorList>
            <person name="Tran P."/>
        </authorList>
    </citation>
    <scope>NUCLEOTIDE SEQUENCE [LARGE SCALE GENOMIC DNA]</scope>
    <source>
        <strain evidence="2">K_DeepCast_65m_m2_236</strain>
    </source>
</reference>
<dbReference type="EMBL" id="VGJX01000951">
    <property type="protein sequence ID" value="MBM3276287.1"/>
    <property type="molecule type" value="Genomic_DNA"/>
</dbReference>
<evidence type="ECO:0000313" key="2">
    <source>
        <dbReference type="EMBL" id="MBM3276287.1"/>
    </source>
</evidence>
<feature type="non-terminal residue" evidence="2">
    <location>
        <position position="305"/>
    </location>
</feature>
<sequence length="305" mass="33397">MKISRTMVRLVAVVTAIAIAIVVVQRLVPSRAPGGPATAPDRRATGAEGVLLPEVQGIAAWINSQPLTVAALRGKVVLVDFWTYSCVNCLRTLPYLKEWHAKYASRGLVILGVHTPEFHFEKDAANVRAAVAKHGVTWPVALDNDYATWEAYGNRYWPHKYLGDSRGVRRYDHIGEGAYSETERWIRQLLTEAGGDVSDIPTGARDVEEADGGPITRELYAGSAWVFGFYIGNPAPDRQGSIGAYTDSGERRNGKLYLQGRWEQSEEYVRLDGTRPDAAAYVAIGYRASGVNVVARAEAPSPLLV</sequence>
<dbReference type="AlphaFoldDB" id="A0A938BKI1"/>
<dbReference type="Gene3D" id="3.40.30.10">
    <property type="entry name" value="Glutaredoxin"/>
    <property type="match status" value="1"/>
</dbReference>
<proteinExistence type="predicted"/>
<dbReference type="CDD" id="cd03012">
    <property type="entry name" value="TlpA_like_DipZ_like"/>
    <property type="match status" value="1"/>
</dbReference>
<dbReference type="GO" id="GO:0016491">
    <property type="term" value="F:oxidoreductase activity"/>
    <property type="evidence" value="ECO:0007669"/>
    <property type="project" value="InterPro"/>
</dbReference>
<dbReference type="Proteomes" id="UP000703893">
    <property type="component" value="Unassembled WGS sequence"/>
</dbReference>
<protein>
    <submittedName>
        <fullName evidence="2">Redoxin family protein</fullName>
    </submittedName>
</protein>
<accession>A0A938BKI1</accession>
<dbReference type="InterPro" id="IPR036249">
    <property type="entry name" value="Thioredoxin-like_sf"/>
</dbReference>
<dbReference type="InterPro" id="IPR013740">
    <property type="entry name" value="Redoxin"/>
</dbReference>
<dbReference type="Pfam" id="PF08534">
    <property type="entry name" value="Redoxin"/>
    <property type="match status" value="1"/>
</dbReference>
<gene>
    <name evidence="2" type="ORF">FJZ00_14125</name>
</gene>
<dbReference type="SUPFAM" id="SSF52833">
    <property type="entry name" value="Thioredoxin-like"/>
    <property type="match status" value="1"/>
</dbReference>
<name>A0A938BKI1_9BACT</name>
<dbReference type="PANTHER" id="PTHR42852">
    <property type="entry name" value="THIOL:DISULFIDE INTERCHANGE PROTEIN DSBE"/>
    <property type="match status" value="1"/>
</dbReference>
<evidence type="ECO:0000259" key="1">
    <source>
        <dbReference type="PROSITE" id="PS51352"/>
    </source>
</evidence>
<dbReference type="InterPro" id="IPR013766">
    <property type="entry name" value="Thioredoxin_domain"/>
</dbReference>
<feature type="domain" description="Thioredoxin" evidence="1">
    <location>
        <begin position="33"/>
        <end position="191"/>
    </location>
</feature>
<dbReference type="Gene3D" id="2.60.120.260">
    <property type="entry name" value="Galactose-binding domain-like"/>
    <property type="match status" value="1"/>
</dbReference>
<dbReference type="PANTHER" id="PTHR42852:SF13">
    <property type="entry name" value="PROTEIN DIPZ"/>
    <property type="match status" value="1"/>
</dbReference>
<dbReference type="InterPro" id="IPR050553">
    <property type="entry name" value="Thioredoxin_ResA/DsbE_sf"/>
</dbReference>
<dbReference type="PROSITE" id="PS51352">
    <property type="entry name" value="THIOREDOXIN_2"/>
    <property type="match status" value="1"/>
</dbReference>
<organism evidence="2 3">
    <name type="scientific">Candidatus Tanganyikabacteria bacterium</name>
    <dbReference type="NCBI Taxonomy" id="2961651"/>
    <lineage>
        <taxon>Bacteria</taxon>
        <taxon>Bacillati</taxon>
        <taxon>Candidatus Sericytochromatia</taxon>
        <taxon>Candidatus Tanganyikabacteria</taxon>
    </lineage>
</organism>
<comment type="caution">
    <text evidence="2">The sequence shown here is derived from an EMBL/GenBank/DDBJ whole genome shotgun (WGS) entry which is preliminary data.</text>
</comment>
<evidence type="ECO:0000313" key="3">
    <source>
        <dbReference type="Proteomes" id="UP000703893"/>
    </source>
</evidence>